<organism evidence="1 2">
    <name type="scientific">Acanthamoeba polyphaga mimivirus</name>
    <name type="common">APMV</name>
    <dbReference type="NCBI Taxonomy" id="212035"/>
    <lineage>
        <taxon>Viruses</taxon>
        <taxon>Varidnaviria</taxon>
        <taxon>Bamfordvirae</taxon>
        <taxon>Nucleocytoviricota</taxon>
        <taxon>Megaviricetes</taxon>
        <taxon>Imitervirales</taxon>
        <taxon>Mimiviridae</taxon>
        <taxon>Megamimivirinae</taxon>
        <taxon>Mimivirus</taxon>
        <taxon>Mimivirus bradfordmassiliense</taxon>
    </lineage>
</organism>
<sequence>MSSKTIHNYEMEIDNQSNSWNDSDCEMDFYLTETINVETTYTSDNDQSTYIYKPIEPVRVNTEMNRVHLVVDFLNLVGEITRSQEDLGFMNLEKRVLDHQLGSKIEVVRIMENIKVFFDSALPTGSKVLLVTKRFGDKQIWNCFKQSFRQILVNPFEPCNQEYELYVAQKSQRFDKEHDDRLTVRLALMLKSEGKRVFVVSNDKYRSMATHWDLDSSFVKVTDDAPTLGQKKIFVISADHFGLDLLRDLHAVKFGFSCNQSTQAQINFLPSTISVM</sequence>
<proteinExistence type="predicted"/>
<organismHost>
    <name type="scientific">Acanthamoeba polyphaga</name>
    <name type="common">Amoeba</name>
    <dbReference type="NCBI Taxonomy" id="5757"/>
</organismHost>
<evidence type="ECO:0000313" key="1">
    <source>
        <dbReference type="EMBL" id="AEJ34384.1"/>
    </source>
</evidence>
<reference evidence="1 2" key="1">
    <citation type="journal article" date="2011" name="Proc. Natl. Acad. Sci. U.S.A.">
        <title>Mimivirus shows dramatic genome reduction after intraamoebal culture.</title>
        <authorList>
            <person name="Boyer M."/>
            <person name="Azza S."/>
            <person name="Barrassi L."/>
            <person name="Klose T."/>
            <person name="Campocasso A."/>
            <person name="Pagnier I."/>
            <person name="Fournous G."/>
            <person name="Borg A."/>
            <person name="Robert C."/>
            <person name="Zhang X."/>
            <person name="Desnues C."/>
            <person name="Henrissat B."/>
            <person name="Rossmann M.G."/>
            <person name="La Scola B."/>
            <person name="Raoult D."/>
        </authorList>
    </citation>
    <scope>NUCLEOTIDE SEQUENCE [LARGE SCALE GENOMIC DNA]</scope>
    <source>
        <strain evidence="1">M4</strain>
    </source>
</reference>
<gene>
    <name evidence="1" type="primary">R150</name>
    <name evidence="1" type="ORF">MIMI_R150</name>
</gene>
<evidence type="ECO:0000313" key="2">
    <source>
        <dbReference type="Proteomes" id="UP000240552"/>
    </source>
</evidence>
<dbReference type="Proteomes" id="UP000240552">
    <property type="component" value="Segment"/>
</dbReference>
<name>F8V530_MIMIV</name>
<accession>F8V530</accession>
<protein>
    <submittedName>
        <fullName evidence="1">Uncharacterized protein R150</fullName>
    </submittedName>
</protein>
<dbReference type="EMBL" id="JN036606">
    <property type="protein sequence ID" value="AEJ34384.1"/>
    <property type="molecule type" value="Genomic_DNA"/>
</dbReference>